<dbReference type="Gene3D" id="1.10.357.10">
    <property type="entry name" value="Tetracycline Repressor, domain 2"/>
    <property type="match status" value="1"/>
</dbReference>
<gene>
    <name evidence="6" type="ORF">FHS57_005776</name>
</gene>
<dbReference type="InterPro" id="IPR036271">
    <property type="entry name" value="Tet_transcr_reg_TetR-rel_C_sf"/>
</dbReference>
<comment type="caution">
    <text evidence="6">The sequence shown here is derived from an EMBL/GenBank/DDBJ whole genome shotgun (WGS) entry which is preliminary data.</text>
</comment>
<dbReference type="InterPro" id="IPR001647">
    <property type="entry name" value="HTH_TetR"/>
</dbReference>
<feature type="domain" description="HTH tetR-type" evidence="5">
    <location>
        <begin position="1"/>
        <end position="61"/>
    </location>
</feature>
<reference evidence="6 7" key="1">
    <citation type="submission" date="2020-08" db="EMBL/GenBank/DDBJ databases">
        <title>Genomic Encyclopedia of Type Strains, Phase IV (KMG-IV): sequencing the most valuable type-strain genomes for metagenomic binning, comparative biology and taxonomic classification.</title>
        <authorList>
            <person name="Goeker M."/>
        </authorList>
    </citation>
    <scope>NUCLEOTIDE SEQUENCE [LARGE SCALE GENOMIC DNA]</scope>
    <source>
        <strain evidence="6 7">DSM 17976</strain>
    </source>
</reference>
<dbReference type="PROSITE" id="PS50977">
    <property type="entry name" value="HTH_TETR_2"/>
    <property type="match status" value="1"/>
</dbReference>
<evidence type="ECO:0000313" key="6">
    <source>
        <dbReference type="EMBL" id="MBB3841747.1"/>
    </source>
</evidence>
<sequence>MDTKKNIENTAARLFYEQGYNSTGINQIIAEAGVAKASLYAHFPSKIDILKKYLQNTSESSIEFFRSIVEQKQTPKDKVLGVFDSLLTFSNETSFNGCQFLNIAAEIPQSNEDVLALIQGHKNKIRQLFVEILEPINKEHLANQLYILFEGALASSKVFKDKWTLETTRKIVEQLI</sequence>
<dbReference type="Pfam" id="PF00440">
    <property type="entry name" value="TetR_N"/>
    <property type="match status" value="1"/>
</dbReference>
<dbReference type="RefSeq" id="WP_183979621.1">
    <property type="nucleotide sequence ID" value="NZ_JACIBY010000020.1"/>
</dbReference>
<evidence type="ECO:0000256" key="3">
    <source>
        <dbReference type="ARBA" id="ARBA00023163"/>
    </source>
</evidence>
<accession>A0A7W5ZQD3</accession>
<evidence type="ECO:0000256" key="2">
    <source>
        <dbReference type="ARBA" id="ARBA00023125"/>
    </source>
</evidence>
<keyword evidence="7" id="KW-1185">Reference proteome</keyword>
<name>A0A7W5ZQD3_9BACT</name>
<dbReference type="AlphaFoldDB" id="A0A7W5ZQD3"/>
<keyword evidence="3" id="KW-0804">Transcription</keyword>
<feature type="DNA-binding region" description="H-T-H motif" evidence="4">
    <location>
        <begin position="24"/>
        <end position="43"/>
    </location>
</feature>
<dbReference type="SUPFAM" id="SSF48498">
    <property type="entry name" value="Tetracyclin repressor-like, C-terminal domain"/>
    <property type="match status" value="1"/>
</dbReference>
<dbReference type="Proteomes" id="UP000541352">
    <property type="component" value="Unassembled WGS sequence"/>
</dbReference>
<keyword evidence="1" id="KW-0805">Transcription regulation</keyword>
<dbReference type="PRINTS" id="PR00455">
    <property type="entry name" value="HTHTETR"/>
</dbReference>
<dbReference type="EMBL" id="JACIBY010000020">
    <property type="protein sequence ID" value="MBB3841747.1"/>
    <property type="molecule type" value="Genomic_DNA"/>
</dbReference>
<dbReference type="PANTHER" id="PTHR47506:SF1">
    <property type="entry name" value="HTH-TYPE TRANSCRIPTIONAL REGULATOR YJDC"/>
    <property type="match status" value="1"/>
</dbReference>
<organism evidence="6 7">
    <name type="scientific">Runella defluvii</name>
    <dbReference type="NCBI Taxonomy" id="370973"/>
    <lineage>
        <taxon>Bacteria</taxon>
        <taxon>Pseudomonadati</taxon>
        <taxon>Bacteroidota</taxon>
        <taxon>Cytophagia</taxon>
        <taxon>Cytophagales</taxon>
        <taxon>Spirosomataceae</taxon>
        <taxon>Runella</taxon>
    </lineage>
</organism>
<dbReference type="PANTHER" id="PTHR47506">
    <property type="entry name" value="TRANSCRIPTIONAL REGULATORY PROTEIN"/>
    <property type="match status" value="1"/>
</dbReference>
<dbReference type="InterPro" id="IPR009057">
    <property type="entry name" value="Homeodomain-like_sf"/>
</dbReference>
<keyword evidence="2 4" id="KW-0238">DNA-binding</keyword>
<evidence type="ECO:0000313" key="7">
    <source>
        <dbReference type="Proteomes" id="UP000541352"/>
    </source>
</evidence>
<dbReference type="SUPFAM" id="SSF46689">
    <property type="entry name" value="Homeodomain-like"/>
    <property type="match status" value="1"/>
</dbReference>
<proteinExistence type="predicted"/>
<evidence type="ECO:0000259" key="5">
    <source>
        <dbReference type="PROSITE" id="PS50977"/>
    </source>
</evidence>
<evidence type="ECO:0000256" key="4">
    <source>
        <dbReference type="PROSITE-ProRule" id="PRU00335"/>
    </source>
</evidence>
<evidence type="ECO:0000256" key="1">
    <source>
        <dbReference type="ARBA" id="ARBA00023015"/>
    </source>
</evidence>
<protein>
    <submittedName>
        <fullName evidence="6">AcrR family transcriptional regulator</fullName>
    </submittedName>
</protein>
<dbReference type="GO" id="GO:0003677">
    <property type="term" value="F:DNA binding"/>
    <property type="evidence" value="ECO:0007669"/>
    <property type="project" value="UniProtKB-UniRule"/>
</dbReference>